<comment type="caution">
    <text evidence="3">The sequence shown here is derived from an EMBL/GenBank/DDBJ whole genome shotgun (WGS) entry which is preliminary data.</text>
</comment>
<feature type="region of interest" description="Disordered" evidence="1">
    <location>
        <begin position="1"/>
        <end position="25"/>
    </location>
</feature>
<dbReference type="PANTHER" id="PTHR43482:SF1">
    <property type="entry name" value="PROTEIN AST1-RELATED"/>
    <property type="match status" value="1"/>
</dbReference>
<dbReference type="CDD" id="cd05289">
    <property type="entry name" value="MDR_like_2"/>
    <property type="match status" value="1"/>
</dbReference>
<dbReference type="SUPFAM" id="SSF51735">
    <property type="entry name" value="NAD(P)-binding Rossmann-fold domains"/>
    <property type="match status" value="1"/>
</dbReference>
<dbReference type="Gene3D" id="3.40.50.720">
    <property type="entry name" value="NAD(P)-binding Rossmann-like Domain"/>
    <property type="match status" value="1"/>
</dbReference>
<gene>
    <name evidence="3" type="ORF">DFP88_102100</name>
</gene>
<organism evidence="3 4">
    <name type="scientific">Pseudoroseicyclus aestuarii</name>
    <dbReference type="NCBI Taxonomy" id="1795041"/>
    <lineage>
        <taxon>Bacteria</taxon>
        <taxon>Pseudomonadati</taxon>
        <taxon>Pseudomonadota</taxon>
        <taxon>Alphaproteobacteria</taxon>
        <taxon>Rhodobacterales</taxon>
        <taxon>Paracoccaceae</taxon>
        <taxon>Pseudoroseicyclus</taxon>
    </lineage>
</organism>
<dbReference type="InterPro" id="IPR052585">
    <property type="entry name" value="Lipid_raft_assoc_Zn_ADH"/>
</dbReference>
<name>A0A318T266_9RHOB</name>
<dbReference type="Pfam" id="PF13602">
    <property type="entry name" value="ADH_zinc_N_2"/>
    <property type="match status" value="1"/>
</dbReference>
<dbReference type="GO" id="GO:0008270">
    <property type="term" value="F:zinc ion binding"/>
    <property type="evidence" value="ECO:0007669"/>
    <property type="project" value="InterPro"/>
</dbReference>
<dbReference type="InterPro" id="IPR036291">
    <property type="entry name" value="NAD(P)-bd_dom_sf"/>
</dbReference>
<dbReference type="SUPFAM" id="SSF50129">
    <property type="entry name" value="GroES-like"/>
    <property type="match status" value="1"/>
</dbReference>
<evidence type="ECO:0000313" key="4">
    <source>
        <dbReference type="Proteomes" id="UP000248311"/>
    </source>
</evidence>
<feature type="domain" description="Enoyl reductase (ER)" evidence="2">
    <location>
        <begin position="37"/>
        <end position="332"/>
    </location>
</feature>
<dbReference type="Pfam" id="PF08240">
    <property type="entry name" value="ADH_N"/>
    <property type="match status" value="1"/>
</dbReference>
<evidence type="ECO:0000313" key="3">
    <source>
        <dbReference type="EMBL" id="PYE84304.1"/>
    </source>
</evidence>
<reference evidence="3 4" key="1">
    <citation type="submission" date="2018-06" db="EMBL/GenBank/DDBJ databases">
        <title>Genomic Encyclopedia of Type Strains, Phase III (KMG-III): the genomes of soil and plant-associated and newly described type strains.</title>
        <authorList>
            <person name="Whitman W."/>
        </authorList>
    </citation>
    <scope>NUCLEOTIDE SEQUENCE [LARGE SCALE GENOMIC DNA]</scope>
    <source>
        <strain evidence="3 4">CECT 9025</strain>
    </source>
</reference>
<dbReference type="PROSITE" id="PS01162">
    <property type="entry name" value="QOR_ZETA_CRYSTAL"/>
    <property type="match status" value="1"/>
</dbReference>
<dbReference type="GO" id="GO:0016491">
    <property type="term" value="F:oxidoreductase activity"/>
    <property type="evidence" value="ECO:0007669"/>
    <property type="project" value="InterPro"/>
</dbReference>
<dbReference type="InterPro" id="IPR011032">
    <property type="entry name" value="GroES-like_sf"/>
</dbReference>
<sequence>MTEPTQSRPGEAPAGDPSTAEQGSGETMRVVRLHRFGGPEVLQLDEVERPVPGPGQLLVRVFASSVNPVDWKIREGGFPPVGEDALPFAMGRDVSGVVAARGQGIDSFDDGAEVIAMTRIGRGAYAQYAIVEPGDAAAKPASLGHEEAACLPLAGLTAWQALIDHGGLQEGQRVLIQGASGGVGHVAVQIARDRGAEVIVTARSEDEAFLKECGAAEVIDYRSERFEDRAGAVDLVIDLVGGETLSRSYGVLKQGGRLVSVVAKPDEAALAERGATGTIFMADESGVQLDELMRMVEQGRLTLRLDRSYPLDKAAEAQEAQKTEHVQGKIALSIP</sequence>
<accession>A0A318T266</accession>
<dbReference type="SMART" id="SM00829">
    <property type="entry name" value="PKS_ER"/>
    <property type="match status" value="1"/>
</dbReference>
<evidence type="ECO:0000259" key="2">
    <source>
        <dbReference type="SMART" id="SM00829"/>
    </source>
</evidence>
<dbReference type="AlphaFoldDB" id="A0A318T266"/>
<protein>
    <submittedName>
        <fullName evidence="3">NADPH:quinone reductase-like Zn-dependent oxidoreductase</fullName>
    </submittedName>
</protein>
<dbReference type="PANTHER" id="PTHR43482">
    <property type="entry name" value="PROTEIN AST1-RELATED"/>
    <property type="match status" value="1"/>
</dbReference>
<dbReference type="Gene3D" id="3.90.180.10">
    <property type="entry name" value="Medium-chain alcohol dehydrogenases, catalytic domain"/>
    <property type="match status" value="1"/>
</dbReference>
<evidence type="ECO:0000256" key="1">
    <source>
        <dbReference type="SAM" id="MobiDB-lite"/>
    </source>
</evidence>
<dbReference type="EMBL" id="QJTE01000002">
    <property type="protein sequence ID" value="PYE84304.1"/>
    <property type="molecule type" value="Genomic_DNA"/>
</dbReference>
<dbReference type="InterPro" id="IPR002364">
    <property type="entry name" value="Quin_OxRdtase/zeta-crystal_CS"/>
</dbReference>
<keyword evidence="4" id="KW-1185">Reference proteome</keyword>
<dbReference type="InterPro" id="IPR020843">
    <property type="entry name" value="ER"/>
</dbReference>
<dbReference type="Proteomes" id="UP000248311">
    <property type="component" value="Unassembled WGS sequence"/>
</dbReference>
<dbReference type="OrthoDB" id="9805883at2"/>
<proteinExistence type="predicted"/>
<dbReference type="RefSeq" id="WP_110813411.1">
    <property type="nucleotide sequence ID" value="NZ_QJTE01000002.1"/>
</dbReference>
<dbReference type="InterPro" id="IPR013154">
    <property type="entry name" value="ADH-like_N"/>
</dbReference>